<evidence type="ECO:0000256" key="2">
    <source>
        <dbReference type="ARBA" id="ARBA00022723"/>
    </source>
</evidence>
<proteinExistence type="predicted"/>
<dbReference type="PROSITE" id="PS51379">
    <property type="entry name" value="4FE4S_FER_2"/>
    <property type="match status" value="3"/>
</dbReference>
<dbReference type="GO" id="GO:0051539">
    <property type="term" value="F:4 iron, 4 sulfur cluster binding"/>
    <property type="evidence" value="ECO:0007669"/>
    <property type="project" value="UniProtKB-KW"/>
</dbReference>
<dbReference type="Pfam" id="PF12798">
    <property type="entry name" value="Fer4_3"/>
    <property type="match status" value="1"/>
</dbReference>
<accession>X1FY61</accession>
<comment type="caution">
    <text evidence="6">The sequence shown here is derived from an EMBL/GenBank/DDBJ whole genome shotgun (WGS) entry which is preliminary data.</text>
</comment>
<dbReference type="Gene3D" id="3.30.70.20">
    <property type="match status" value="2"/>
</dbReference>
<evidence type="ECO:0000259" key="5">
    <source>
        <dbReference type="PROSITE" id="PS51379"/>
    </source>
</evidence>
<dbReference type="GO" id="GO:0046872">
    <property type="term" value="F:metal ion binding"/>
    <property type="evidence" value="ECO:0007669"/>
    <property type="project" value="UniProtKB-KW"/>
</dbReference>
<dbReference type="InterPro" id="IPR017900">
    <property type="entry name" value="4Fe4S_Fe_S_CS"/>
</dbReference>
<evidence type="ECO:0000313" key="6">
    <source>
        <dbReference type="EMBL" id="GAH49942.1"/>
    </source>
</evidence>
<organism evidence="6">
    <name type="scientific">marine sediment metagenome</name>
    <dbReference type="NCBI Taxonomy" id="412755"/>
    <lineage>
        <taxon>unclassified sequences</taxon>
        <taxon>metagenomes</taxon>
        <taxon>ecological metagenomes</taxon>
    </lineage>
</organism>
<evidence type="ECO:0000256" key="4">
    <source>
        <dbReference type="ARBA" id="ARBA00023014"/>
    </source>
</evidence>
<sequence length="164" mass="17928">MSFPKISRTLTQEEEQVKVQFLTESLELILNRSKCVGCGTCARVCPKEAISRGPVGASRRFPTTEDIVSEIYDPHKCVFCGTCVVMCPFGALTLKKDGEIINLVDIPIVAQKVVPKIEFEAKKLKNDRIVKQYAKATVKVIDEECAKGCGSCAEVCPSGTIEIA</sequence>
<feature type="non-terminal residue" evidence="6">
    <location>
        <position position="164"/>
    </location>
</feature>
<reference evidence="6" key="1">
    <citation type="journal article" date="2014" name="Front. Microbiol.">
        <title>High frequency of phylogenetically diverse reductive dehalogenase-homologous genes in deep subseafloor sedimentary metagenomes.</title>
        <authorList>
            <person name="Kawai M."/>
            <person name="Futagami T."/>
            <person name="Toyoda A."/>
            <person name="Takaki Y."/>
            <person name="Nishi S."/>
            <person name="Hori S."/>
            <person name="Arai W."/>
            <person name="Tsubouchi T."/>
            <person name="Morono Y."/>
            <person name="Uchiyama I."/>
            <person name="Ito T."/>
            <person name="Fujiyama A."/>
            <person name="Inagaki F."/>
            <person name="Takami H."/>
        </authorList>
    </citation>
    <scope>NUCLEOTIDE SEQUENCE</scope>
    <source>
        <strain evidence="6">Expedition CK06-06</strain>
    </source>
</reference>
<feature type="domain" description="4Fe-4S ferredoxin-type" evidence="5">
    <location>
        <begin position="136"/>
        <end position="164"/>
    </location>
</feature>
<dbReference type="AlphaFoldDB" id="X1FY61"/>
<gene>
    <name evidence="6" type="ORF">S03H2_37620</name>
</gene>
<protein>
    <recommendedName>
        <fullName evidence="5">4Fe-4S ferredoxin-type domain-containing protein</fullName>
    </recommendedName>
</protein>
<feature type="domain" description="4Fe-4S ferredoxin-type" evidence="5">
    <location>
        <begin position="68"/>
        <end position="97"/>
    </location>
</feature>
<dbReference type="SUPFAM" id="SSF54862">
    <property type="entry name" value="4Fe-4S ferredoxins"/>
    <property type="match status" value="2"/>
</dbReference>
<keyword evidence="1" id="KW-0004">4Fe-4S</keyword>
<evidence type="ECO:0000256" key="3">
    <source>
        <dbReference type="ARBA" id="ARBA00023004"/>
    </source>
</evidence>
<dbReference type="PANTHER" id="PTHR24960:SF79">
    <property type="entry name" value="PHOTOSYSTEM I IRON-SULFUR CENTER"/>
    <property type="match status" value="1"/>
</dbReference>
<dbReference type="PANTHER" id="PTHR24960">
    <property type="entry name" value="PHOTOSYSTEM I IRON-SULFUR CENTER-RELATED"/>
    <property type="match status" value="1"/>
</dbReference>
<evidence type="ECO:0000256" key="1">
    <source>
        <dbReference type="ARBA" id="ARBA00022485"/>
    </source>
</evidence>
<dbReference type="InterPro" id="IPR050157">
    <property type="entry name" value="PSI_iron-sulfur_center"/>
</dbReference>
<dbReference type="EMBL" id="BARU01023163">
    <property type="protein sequence ID" value="GAH49942.1"/>
    <property type="molecule type" value="Genomic_DNA"/>
</dbReference>
<dbReference type="PROSITE" id="PS00198">
    <property type="entry name" value="4FE4S_FER_1"/>
    <property type="match status" value="1"/>
</dbReference>
<keyword evidence="4" id="KW-0411">Iron-sulfur</keyword>
<dbReference type="InterPro" id="IPR017896">
    <property type="entry name" value="4Fe4S_Fe-S-bd"/>
</dbReference>
<feature type="domain" description="4Fe-4S ferredoxin-type" evidence="5">
    <location>
        <begin position="26"/>
        <end position="55"/>
    </location>
</feature>
<dbReference type="Pfam" id="PF12838">
    <property type="entry name" value="Fer4_7"/>
    <property type="match status" value="1"/>
</dbReference>
<keyword evidence="3" id="KW-0408">Iron</keyword>
<name>X1FY61_9ZZZZ</name>
<keyword evidence="2" id="KW-0479">Metal-binding</keyword>